<dbReference type="Pfam" id="PF14659">
    <property type="entry name" value="Phage_int_SAM_3"/>
    <property type="match status" value="1"/>
</dbReference>
<name>A0A0P8WVB9_9CLOT</name>
<keyword evidence="8" id="KW-1185">Reference proteome</keyword>
<dbReference type="OrthoDB" id="9785687at2"/>
<evidence type="ECO:0000256" key="2">
    <source>
        <dbReference type="ARBA" id="ARBA00008857"/>
    </source>
</evidence>
<dbReference type="AlphaFoldDB" id="A0A0P8WVB9"/>
<dbReference type="InterPro" id="IPR004107">
    <property type="entry name" value="Integrase_SAM-like_N"/>
</dbReference>
<keyword evidence="5" id="KW-0233">DNA recombination</keyword>
<sequence length="383" mass="44086">MSIRKIEEGYYVEVYLGKDPLTGKKKRKTKTCKTSKEAKAFEAKWLTMSANGEIEYGSKMTLSDYLDYWYKSYVLVQCAYQTQTRYTTFCNCIKNHIGHIKIDKLAPPIIQQFYNNLLGETKKLKNGTVINRYAQGTVLKTHKMLHLALKWAVIWQMIRINPTDNVSPPSDDKREIEVWSLNEIKIFMDFIKDNAKFFNAVTLAYSTGMREAEISALKWDAVDFNSQIIKVKHSMVEKKGGVLVPETPKTKNSKRNIPIDTVTMEWLNKLKAAQEDASKVNHIDYEYVCCWEDGRPLRPQYITKTFSKCVQSCSDKVKTITFHGLRHTHASLLYDIKETSNVISKRLGHARTSVTDDIYIHIKKDAERAAADKLGQIFKIGQI</sequence>
<evidence type="ECO:0000313" key="7">
    <source>
        <dbReference type="EMBL" id="KPU42198.1"/>
    </source>
</evidence>
<evidence type="ECO:0000256" key="3">
    <source>
        <dbReference type="ARBA" id="ARBA00022908"/>
    </source>
</evidence>
<dbReference type="InterPro" id="IPR011010">
    <property type="entry name" value="DNA_brk_join_enz"/>
</dbReference>
<dbReference type="GO" id="GO:0003677">
    <property type="term" value="F:DNA binding"/>
    <property type="evidence" value="ECO:0007669"/>
    <property type="project" value="UniProtKB-KW"/>
</dbReference>
<dbReference type="RefSeq" id="WP_054876935.1">
    <property type="nucleotide sequence ID" value="NZ_LKET01000068.1"/>
</dbReference>
<evidence type="ECO:0000256" key="5">
    <source>
        <dbReference type="ARBA" id="ARBA00023172"/>
    </source>
</evidence>
<dbReference type="PATRIC" id="fig|36849.3.peg.4209"/>
<dbReference type="PROSITE" id="PS51898">
    <property type="entry name" value="TYR_RECOMBINASE"/>
    <property type="match status" value="1"/>
</dbReference>
<keyword evidence="3" id="KW-0229">DNA integration</keyword>
<dbReference type="InterPro" id="IPR010998">
    <property type="entry name" value="Integrase_recombinase_N"/>
</dbReference>
<gene>
    <name evidence="7" type="primary">xerS_2</name>
    <name evidence="7" type="ORF">OXPF_39770</name>
</gene>
<dbReference type="GO" id="GO:0015074">
    <property type="term" value="P:DNA integration"/>
    <property type="evidence" value="ECO:0007669"/>
    <property type="project" value="UniProtKB-KW"/>
</dbReference>
<dbReference type="SUPFAM" id="SSF56349">
    <property type="entry name" value="DNA breaking-rejoining enzymes"/>
    <property type="match status" value="1"/>
</dbReference>
<protein>
    <submittedName>
        <fullName evidence="7">Tyrosine recombinase XerS</fullName>
    </submittedName>
</protein>
<comment type="similarity">
    <text evidence="2">Belongs to the 'phage' integrase family.</text>
</comment>
<dbReference type="InterPro" id="IPR050808">
    <property type="entry name" value="Phage_Integrase"/>
</dbReference>
<dbReference type="CDD" id="cd01189">
    <property type="entry name" value="INT_ICEBs1_C_like"/>
    <property type="match status" value="1"/>
</dbReference>
<evidence type="ECO:0000256" key="4">
    <source>
        <dbReference type="ARBA" id="ARBA00023125"/>
    </source>
</evidence>
<dbReference type="EMBL" id="LKET01000068">
    <property type="protein sequence ID" value="KPU42198.1"/>
    <property type="molecule type" value="Genomic_DNA"/>
</dbReference>
<dbReference type="PANTHER" id="PTHR30629">
    <property type="entry name" value="PROPHAGE INTEGRASE"/>
    <property type="match status" value="1"/>
</dbReference>
<comment type="function">
    <text evidence="1">Site-specific tyrosine recombinase, which acts by catalyzing the cutting and rejoining of the recombining DNA molecules.</text>
</comment>
<feature type="domain" description="Tyr recombinase" evidence="6">
    <location>
        <begin position="174"/>
        <end position="372"/>
    </location>
</feature>
<evidence type="ECO:0000256" key="1">
    <source>
        <dbReference type="ARBA" id="ARBA00003283"/>
    </source>
</evidence>
<proteinExistence type="inferred from homology"/>
<dbReference type="STRING" id="36849.OXPF_39770"/>
<evidence type="ECO:0000313" key="8">
    <source>
        <dbReference type="Proteomes" id="UP000050326"/>
    </source>
</evidence>
<dbReference type="PANTHER" id="PTHR30629:SF2">
    <property type="entry name" value="PROPHAGE INTEGRASE INTS-RELATED"/>
    <property type="match status" value="1"/>
</dbReference>
<dbReference type="Pfam" id="PF00589">
    <property type="entry name" value="Phage_integrase"/>
    <property type="match status" value="1"/>
</dbReference>
<evidence type="ECO:0000259" key="6">
    <source>
        <dbReference type="PROSITE" id="PS51898"/>
    </source>
</evidence>
<comment type="caution">
    <text evidence="7">The sequence shown here is derived from an EMBL/GenBank/DDBJ whole genome shotgun (WGS) entry which is preliminary data.</text>
</comment>
<keyword evidence="4" id="KW-0238">DNA-binding</keyword>
<accession>A0A0P8WVB9</accession>
<dbReference type="Proteomes" id="UP000050326">
    <property type="component" value="Unassembled WGS sequence"/>
</dbReference>
<dbReference type="InterPro" id="IPR002104">
    <property type="entry name" value="Integrase_catalytic"/>
</dbReference>
<dbReference type="Gene3D" id="1.10.150.130">
    <property type="match status" value="1"/>
</dbReference>
<dbReference type="InterPro" id="IPR013762">
    <property type="entry name" value="Integrase-like_cat_sf"/>
</dbReference>
<dbReference type="Pfam" id="PF14657">
    <property type="entry name" value="Arm-DNA-bind_4"/>
    <property type="match status" value="1"/>
</dbReference>
<dbReference type="InterPro" id="IPR028259">
    <property type="entry name" value="AP2-like_int_N"/>
</dbReference>
<dbReference type="GO" id="GO:0006310">
    <property type="term" value="P:DNA recombination"/>
    <property type="evidence" value="ECO:0007669"/>
    <property type="project" value="UniProtKB-KW"/>
</dbReference>
<organism evidence="7 8">
    <name type="scientific">Oxobacter pfennigii</name>
    <dbReference type="NCBI Taxonomy" id="36849"/>
    <lineage>
        <taxon>Bacteria</taxon>
        <taxon>Bacillati</taxon>
        <taxon>Bacillota</taxon>
        <taxon>Clostridia</taxon>
        <taxon>Eubacteriales</taxon>
        <taxon>Clostridiaceae</taxon>
        <taxon>Oxobacter</taxon>
    </lineage>
</organism>
<reference evidence="7 8" key="1">
    <citation type="submission" date="2015-09" db="EMBL/GenBank/DDBJ databases">
        <title>Genome sequence of Oxobacter pfennigii DSM 3222.</title>
        <authorList>
            <person name="Poehlein A."/>
            <person name="Bengelsdorf F.R."/>
            <person name="Schiel-Bengelsdorf B."/>
            <person name="Duerre P."/>
            <person name="Daniel R."/>
        </authorList>
    </citation>
    <scope>NUCLEOTIDE SEQUENCE [LARGE SCALE GENOMIC DNA]</scope>
    <source>
        <strain evidence="7 8">DSM 3222</strain>
    </source>
</reference>
<dbReference type="Gene3D" id="1.10.443.10">
    <property type="entry name" value="Intergrase catalytic core"/>
    <property type="match status" value="1"/>
</dbReference>